<accession>A0A6A6NZ43</accession>
<organism evidence="3 4">
    <name type="scientific">Lineolata rhizophorae</name>
    <dbReference type="NCBI Taxonomy" id="578093"/>
    <lineage>
        <taxon>Eukaryota</taxon>
        <taxon>Fungi</taxon>
        <taxon>Dikarya</taxon>
        <taxon>Ascomycota</taxon>
        <taxon>Pezizomycotina</taxon>
        <taxon>Dothideomycetes</taxon>
        <taxon>Dothideomycetes incertae sedis</taxon>
        <taxon>Lineolatales</taxon>
        <taxon>Lineolataceae</taxon>
        <taxon>Lineolata</taxon>
    </lineage>
</organism>
<evidence type="ECO:0000313" key="3">
    <source>
        <dbReference type="EMBL" id="KAF2456868.1"/>
    </source>
</evidence>
<feature type="compositionally biased region" description="Low complexity" evidence="1">
    <location>
        <begin position="112"/>
        <end position="126"/>
    </location>
</feature>
<feature type="region of interest" description="Disordered" evidence="1">
    <location>
        <begin position="203"/>
        <end position="224"/>
    </location>
</feature>
<protein>
    <recommendedName>
        <fullName evidence="2">GIT Spa2 homology (SHD) domain-containing protein</fullName>
    </recommendedName>
</protein>
<feature type="region of interest" description="Disordered" evidence="1">
    <location>
        <begin position="1"/>
        <end position="132"/>
    </location>
</feature>
<proteinExistence type="predicted"/>
<feature type="compositionally biased region" description="Polar residues" evidence="1">
    <location>
        <begin position="205"/>
        <end position="216"/>
    </location>
</feature>
<dbReference type="AlphaFoldDB" id="A0A6A6NZ43"/>
<keyword evidence="4" id="KW-1185">Reference proteome</keyword>
<evidence type="ECO:0000256" key="1">
    <source>
        <dbReference type="SAM" id="MobiDB-lite"/>
    </source>
</evidence>
<dbReference type="Proteomes" id="UP000799766">
    <property type="component" value="Unassembled WGS sequence"/>
</dbReference>
<evidence type="ECO:0000313" key="4">
    <source>
        <dbReference type="Proteomes" id="UP000799766"/>
    </source>
</evidence>
<dbReference type="SMART" id="SM00555">
    <property type="entry name" value="GIT"/>
    <property type="match status" value="2"/>
</dbReference>
<name>A0A6A6NZ43_9PEZI</name>
<evidence type="ECO:0000259" key="2">
    <source>
        <dbReference type="SMART" id="SM00555"/>
    </source>
</evidence>
<dbReference type="InterPro" id="IPR013724">
    <property type="entry name" value="GIT_SHD"/>
</dbReference>
<feature type="domain" description="GIT Spa2 homology (SHD)" evidence="2">
    <location>
        <begin position="355"/>
        <end position="385"/>
    </location>
</feature>
<dbReference type="EMBL" id="MU001682">
    <property type="protein sequence ID" value="KAF2456868.1"/>
    <property type="molecule type" value="Genomic_DNA"/>
</dbReference>
<sequence length="421" mass="47191">MRDQILGMGGQAASLENPLPIQKRTSSLNHVRQTTHSHLPSGRTPPPPDGRGQAGQEAPAERQTSDSSPPPGGRHAPPQIIITSKLPGDGQDVCQDTYSAPEAGERSESPKLSLSSQALLESSESQPAPDPYIPDRFELDVVHKFIVDKSNSMMQAEAKLERAAMSSEPDSLLYRITLAKVARQKAVWEANATFLFSKLPDLPIQTPSRDTPSPTSDGAADLDEEKRDSGISLDVLLNPGSTAEGATQIRPKKPGELRHDFGDLKFGCRSFKIYRMRLERFLAINEYPLGRTMRGRNPKLSDLSRERLWEVLADVHDEAVRRETARLAQTYPDEGIRSATFLPAHAWFHPKRNIARRNLSILPLDRFCWMLHDLAWEIDTRKLTDPQSFRRLSIFYADDQRRHSSELIRSGQLTRLEAILE</sequence>
<reference evidence="3" key="1">
    <citation type="journal article" date="2020" name="Stud. Mycol.">
        <title>101 Dothideomycetes genomes: a test case for predicting lifestyles and emergence of pathogens.</title>
        <authorList>
            <person name="Haridas S."/>
            <person name="Albert R."/>
            <person name="Binder M."/>
            <person name="Bloem J."/>
            <person name="Labutti K."/>
            <person name="Salamov A."/>
            <person name="Andreopoulos B."/>
            <person name="Baker S."/>
            <person name="Barry K."/>
            <person name="Bills G."/>
            <person name="Bluhm B."/>
            <person name="Cannon C."/>
            <person name="Castanera R."/>
            <person name="Culley D."/>
            <person name="Daum C."/>
            <person name="Ezra D."/>
            <person name="Gonzalez J."/>
            <person name="Henrissat B."/>
            <person name="Kuo A."/>
            <person name="Liang C."/>
            <person name="Lipzen A."/>
            <person name="Lutzoni F."/>
            <person name="Magnuson J."/>
            <person name="Mondo S."/>
            <person name="Nolan M."/>
            <person name="Ohm R."/>
            <person name="Pangilinan J."/>
            <person name="Park H.-J."/>
            <person name="Ramirez L."/>
            <person name="Alfaro M."/>
            <person name="Sun H."/>
            <person name="Tritt A."/>
            <person name="Yoshinaga Y."/>
            <person name="Zwiers L.-H."/>
            <person name="Turgeon B."/>
            <person name="Goodwin S."/>
            <person name="Spatafora J."/>
            <person name="Crous P."/>
            <person name="Grigoriev I."/>
        </authorList>
    </citation>
    <scope>NUCLEOTIDE SEQUENCE</scope>
    <source>
        <strain evidence="3">ATCC 16933</strain>
    </source>
</reference>
<feature type="domain" description="GIT Spa2 homology (SHD)" evidence="2">
    <location>
        <begin position="296"/>
        <end position="326"/>
    </location>
</feature>
<feature type="compositionally biased region" description="Polar residues" evidence="1">
    <location>
        <begin position="23"/>
        <end position="38"/>
    </location>
</feature>
<gene>
    <name evidence="3" type="ORF">BDY21DRAFT_45087</name>
</gene>